<comment type="caution">
    <text evidence="3">The sequence shown here is derived from an EMBL/GenBank/DDBJ whole genome shotgun (WGS) entry which is preliminary data.</text>
</comment>
<proteinExistence type="predicted"/>
<organism evidence="3 4">
    <name type="scientific">Biomphalaria pfeifferi</name>
    <name type="common">Bloodfluke planorb</name>
    <name type="synonym">Freshwater snail</name>
    <dbReference type="NCBI Taxonomy" id="112525"/>
    <lineage>
        <taxon>Eukaryota</taxon>
        <taxon>Metazoa</taxon>
        <taxon>Spiralia</taxon>
        <taxon>Lophotrochozoa</taxon>
        <taxon>Mollusca</taxon>
        <taxon>Gastropoda</taxon>
        <taxon>Heterobranchia</taxon>
        <taxon>Euthyneura</taxon>
        <taxon>Panpulmonata</taxon>
        <taxon>Hygrophila</taxon>
        <taxon>Lymnaeoidea</taxon>
        <taxon>Planorbidae</taxon>
        <taxon>Biomphalaria</taxon>
    </lineage>
</organism>
<name>A0AAD8ETU6_BIOPF</name>
<reference evidence="3" key="2">
    <citation type="submission" date="2023-04" db="EMBL/GenBank/DDBJ databases">
        <authorList>
            <person name="Bu L."/>
            <person name="Lu L."/>
            <person name="Laidemitt M.R."/>
            <person name="Zhang S.M."/>
            <person name="Mutuku M."/>
            <person name="Mkoji G."/>
            <person name="Steinauer M."/>
            <person name="Loker E.S."/>
        </authorList>
    </citation>
    <scope>NUCLEOTIDE SEQUENCE</scope>
    <source>
        <strain evidence="3">KasaAsao</strain>
        <tissue evidence="3">Whole Snail</tissue>
    </source>
</reference>
<dbReference type="EMBL" id="JASAOG010000348">
    <property type="protein sequence ID" value="KAK0040142.1"/>
    <property type="molecule type" value="Genomic_DNA"/>
</dbReference>
<dbReference type="SUPFAM" id="SSF52200">
    <property type="entry name" value="Toll/Interleukin receptor TIR domain"/>
    <property type="match status" value="1"/>
</dbReference>
<dbReference type="PANTHER" id="PTHR46270">
    <property type="entry name" value="ARMADILLO-TYPE FOLD-RELATED"/>
    <property type="match status" value="1"/>
</dbReference>
<evidence type="ECO:0000256" key="1">
    <source>
        <dbReference type="SAM" id="MobiDB-lite"/>
    </source>
</evidence>
<gene>
    <name evidence="3" type="ORF">Bpfe_030416</name>
</gene>
<feature type="compositionally biased region" description="Polar residues" evidence="1">
    <location>
        <begin position="195"/>
        <end position="208"/>
    </location>
</feature>
<dbReference type="InterPro" id="IPR000157">
    <property type="entry name" value="TIR_dom"/>
</dbReference>
<dbReference type="GO" id="GO:0007165">
    <property type="term" value="P:signal transduction"/>
    <property type="evidence" value="ECO:0007669"/>
    <property type="project" value="InterPro"/>
</dbReference>
<dbReference type="InterPro" id="IPR035897">
    <property type="entry name" value="Toll_tir_struct_dom_sf"/>
</dbReference>
<feature type="compositionally biased region" description="Basic and acidic residues" evidence="1">
    <location>
        <begin position="163"/>
        <end position="191"/>
    </location>
</feature>
<evidence type="ECO:0000313" key="3">
    <source>
        <dbReference type="EMBL" id="KAK0040142.1"/>
    </source>
</evidence>
<protein>
    <recommendedName>
        <fullName evidence="2">TIR domain-containing protein</fullName>
    </recommendedName>
</protein>
<evidence type="ECO:0000313" key="4">
    <source>
        <dbReference type="Proteomes" id="UP001233172"/>
    </source>
</evidence>
<feature type="region of interest" description="Disordered" evidence="1">
    <location>
        <begin position="159"/>
        <end position="214"/>
    </location>
</feature>
<keyword evidence="4" id="KW-1185">Reference proteome</keyword>
<evidence type="ECO:0000259" key="2">
    <source>
        <dbReference type="Pfam" id="PF13676"/>
    </source>
</evidence>
<dbReference type="PANTHER" id="PTHR46270:SF2">
    <property type="entry name" value="TIR DOMAIN-CONTAINING PROTEIN"/>
    <property type="match status" value="1"/>
</dbReference>
<dbReference type="Pfam" id="PF13676">
    <property type="entry name" value="TIR_2"/>
    <property type="match status" value="1"/>
</dbReference>
<dbReference type="Gene3D" id="3.40.50.10140">
    <property type="entry name" value="Toll/interleukin-1 receptor homology (TIR) domain"/>
    <property type="match status" value="1"/>
</dbReference>
<sequence length="1050" mass="119529">MASSTTDNSGCVTTRSMSELWLIGQTEPCLPQNVLPTYGQVLRTVLHNTKILKKQKTISYSVQQTVDDLLRIWSNARVPVALRQNIVTKMNALVDEYNLLKKNKGRCSATQSDRETVFKNKLSIIFDIADKDADRMIKIEEDRIFLTDQRGPRLMKMAGIDKNLTRQEERSRQRKEAEYERRKREQTRKAGEASVTVSTWQESGSESNDSMDSLDTDHDDYEIEIPVYYKKQVADSLKPHENEPKKPRILQTMLNSSDVSSTLDRINLSDRKFTVLAAAIARANGEDVGTGSLSRSTVHRKRSLHRSMIETDVREEFRTRSKSVAVIHWDGKIMENSTDKNNPKAATDRLAVVVSGLELEKMLGIIKIPSGTGEAQAHATMQLLLLWERFKKAWPNIDQTVYRPLDDPRVDDPSDPFLQELKHATVSFLQNMLLAKSGYMPREDYREVTELCLLILNTSVCDQPYSFRAPGAYHLARWMAKLNYSFKIYLFRDQFKVTPKELKSLREFCLFASLIYVKAWIAAPVTCDAATNDLVLFREICQYARINKAVADAARQKLEKHLWYISPELISFALFSEKVPVSEKRSIVRAMSQAGDDWSDRAIKLEDCTDLAVKELHALVAASSTSALRSIGIDISFLHVDPETWNDLPAYVQAKSVIGAIKVVNDSAERSVALMSTFNKSITKSETEMQTLLQVVEDNRKRIPDSQKSTLTSYKTQAIHCLWALSFNEKNKKRMMEEPELVDKVYKGYQTADNSSLRQAFQGVLWSLREELVKSSQFQAIGAEIGHLQNKVTSKAEQREQTFKGPSDIMKGHVMISYQWANQDTIKKICSELRANGVQVWIDIDNMGGSIIQAMAEAVEDANLVILAMSQLYKDSPNARAEAEYAFQLRKKIVPLIMQRNYKPDGWLGFVLGSKLYYDFSGKYPFEVSMKKLLKAVLEPAYNDDVDSQPLLKPTHNIALDTQPQQTPVTSVDLVDQLKTWTSSDITKWLTKHNLHMTELQNLSQQEIIFLYNLKQEAAEFFYHCLETKLNLVTLQDLAKAAQAFEDMTI</sequence>
<feature type="domain" description="TIR" evidence="2">
    <location>
        <begin position="814"/>
        <end position="933"/>
    </location>
</feature>
<accession>A0AAD8ETU6</accession>
<dbReference type="Proteomes" id="UP001233172">
    <property type="component" value="Unassembled WGS sequence"/>
</dbReference>
<reference evidence="3" key="1">
    <citation type="journal article" date="2023" name="PLoS Negl. Trop. Dis.">
        <title>A genome sequence for Biomphalaria pfeifferi, the major vector snail for the human-infecting parasite Schistosoma mansoni.</title>
        <authorList>
            <person name="Bu L."/>
            <person name="Lu L."/>
            <person name="Laidemitt M.R."/>
            <person name="Zhang S.M."/>
            <person name="Mutuku M."/>
            <person name="Mkoji G."/>
            <person name="Steinauer M."/>
            <person name="Loker E.S."/>
        </authorList>
    </citation>
    <scope>NUCLEOTIDE SEQUENCE</scope>
    <source>
        <strain evidence="3">KasaAsao</strain>
    </source>
</reference>
<dbReference type="AlphaFoldDB" id="A0AAD8ETU6"/>